<evidence type="ECO:0000256" key="2">
    <source>
        <dbReference type="ARBA" id="ARBA00022490"/>
    </source>
</evidence>
<keyword evidence="4" id="KW-0648">Protein biosynthesis</keyword>
<sequence>MKAVILVGGQGTRLRPLTCRTPKPMLPLVNQPFIEWMLLRLRDYGIREAILAVQYLADRFRAALGDGSRLGMKLHIIEEPEPRGTAGAVKHVEHLLDGTTFIFNGDVMTDLDLQAMLDFHRERGSKVTISLTPVDDPTQFGLVETDRDGRVRRFLEKPRLEDITTNLVNAGTYLIEPEIFRYVPPNQFYMFERGLFPVVLQTGDPMYGFPSRAYWTDIGKPQTYLDVHHDILIGKVQYHFRGQQIGERIWVEGEAEIHSSAQIVGPVVIGHGTRIGRGTRIIGPTVIGSHCDIGPECQIEGVVMWDGNVIEEGATLRNCVLGSGNRIGERSHVTDGAIISDECQIGQDNRLERGIRIWPGTALGDRAISF</sequence>
<comment type="subcellular location">
    <subcellularLocation>
        <location evidence="1">Cytoplasm</location>
        <location evidence="1">Cytosol</location>
    </subcellularLocation>
</comment>
<feature type="domain" description="Nucleotidyl transferase" evidence="5">
    <location>
        <begin position="2"/>
        <end position="231"/>
    </location>
</feature>
<dbReference type="CDD" id="cd04181">
    <property type="entry name" value="NTP_transferase"/>
    <property type="match status" value="1"/>
</dbReference>
<dbReference type="GO" id="GO:0016740">
    <property type="term" value="F:transferase activity"/>
    <property type="evidence" value="ECO:0007669"/>
    <property type="project" value="UniProtKB-KW"/>
</dbReference>
<protein>
    <submittedName>
        <fullName evidence="7">Nucleotidyl transferase</fullName>
    </submittedName>
</protein>
<feature type="domain" description="EIF2B subunit epsilon/gamma LbH" evidence="6">
    <location>
        <begin position="248"/>
        <end position="349"/>
    </location>
</feature>
<dbReference type="PANTHER" id="PTHR22572">
    <property type="entry name" value="SUGAR-1-PHOSPHATE GUANYL TRANSFERASE"/>
    <property type="match status" value="1"/>
</dbReference>
<dbReference type="InterPro" id="IPR005835">
    <property type="entry name" value="NTP_transferase_dom"/>
</dbReference>
<name>A0A178M9V9_9CHLR</name>
<dbReference type="STRING" id="1707952.A6A03_14400"/>
<reference evidence="7 8" key="1">
    <citation type="submission" date="2016-04" db="EMBL/GenBank/DDBJ databases">
        <title>Chloroflexus islandicus sp. nov., a thermophilic filamentous anoxygenic phototrophic bacterium from geyser Strokkur (Iceland).</title>
        <authorList>
            <person name="Gaisin V.A."/>
            <person name="Kalashnikov A.M."/>
            <person name="Sukhacheva M.V."/>
            <person name="Grouzdev D.S."/>
            <person name="Ivanov T.M."/>
            <person name="Kuznetsov B."/>
            <person name="Gorlenko V.M."/>
        </authorList>
    </citation>
    <scope>NUCLEOTIDE SEQUENCE [LARGE SCALE GENOMIC DNA]</scope>
    <source>
        <strain evidence="8">isl-2</strain>
    </source>
</reference>
<dbReference type="InterPro" id="IPR056764">
    <property type="entry name" value="LbH_EIF2B3/5"/>
</dbReference>
<keyword evidence="7" id="KW-0808">Transferase</keyword>
<dbReference type="OrthoDB" id="9803871at2"/>
<dbReference type="Gene3D" id="3.90.550.10">
    <property type="entry name" value="Spore Coat Polysaccharide Biosynthesis Protein SpsA, Chain A"/>
    <property type="match status" value="1"/>
</dbReference>
<evidence type="ECO:0000259" key="5">
    <source>
        <dbReference type="Pfam" id="PF00483"/>
    </source>
</evidence>
<dbReference type="InterPro" id="IPR011004">
    <property type="entry name" value="Trimer_LpxA-like_sf"/>
</dbReference>
<accession>A0A178M9V9</accession>
<keyword evidence="2" id="KW-0963">Cytoplasm</keyword>
<keyword evidence="8" id="KW-1185">Reference proteome</keyword>
<evidence type="ECO:0000256" key="3">
    <source>
        <dbReference type="ARBA" id="ARBA00022540"/>
    </source>
</evidence>
<proteinExistence type="predicted"/>
<evidence type="ECO:0000256" key="1">
    <source>
        <dbReference type="ARBA" id="ARBA00004514"/>
    </source>
</evidence>
<dbReference type="Pfam" id="PF25084">
    <property type="entry name" value="LbH_EIF2B"/>
    <property type="match status" value="1"/>
</dbReference>
<dbReference type="Pfam" id="PF00483">
    <property type="entry name" value="NTP_transferase"/>
    <property type="match status" value="1"/>
</dbReference>
<evidence type="ECO:0000256" key="4">
    <source>
        <dbReference type="ARBA" id="ARBA00022917"/>
    </source>
</evidence>
<evidence type="ECO:0000259" key="6">
    <source>
        <dbReference type="Pfam" id="PF25084"/>
    </source>
</evidence>
<dbReference type="SUPFAM" id="SSF51161">
    <property type="entry name" value="Trimeric LpxA-like enzymes"/>
    <property type="match status" value="1"/>
</dbReference>
<evidence type="ECO:0000313" key="8">
    <source>
        <dbReference type="Proteomes" id="UP000078287"/>
    </source>
</evidence>
<dbReference type="SUPFAM" id="SSF53448">
    <property type="entry name" value="Nucleotide-diphospho-sugar transferases"/>
    <property type="match status" value="1"/>
</dbReference>
<dbReference type="InterPro" id="IPR029044">
    <property type="entry name" value="Nucleotide-diphossugar_trans"/>
</dbReference>
<dbReference type="Gene3D" id="2.160.10.10">
    <property type="entry name" value="Hexapeptide repeat proteins"/>
    <property type="match status" value="1"/>
</dbReference>
<keyword evidence="3" id="KW-0396">Initiation factor</keyword>
<gene>
    <name evidence="7" type="ORF">A6A03_14400</name>
</gene>
<dbReference type="AlphaFoldDB" id="A0A178M9V9"/>
<organism evidence="7 8">
    <name type="scientific">Chloroflexus islandicus</name>
    <dbReference type="NCBI Taxonomy" id="1707952"/>
    <lineage>
        <taxon>Bacteria</taxon>
        <taxon>Bacillati</taxon>
        <taxon>Chloroflexota</taxon>
        <taxon>Chloroflexia</taxon>
        <taxon>Chloroflexales</taxon>
        <taxon>Chloroflexineae</taxon>
        <taxon>Chloroflexaceae</taxon>
        <taxon>Chloroflexus</taxon>
    </lineage>
</organism>
<dbReference type="EMBL" id="LWQS01000053">
    <property type="protein sequence ID" value="OAN45550.1"/>
    <property type="molecule type" value="Genomic_DNA"/>
</dbReference>
<dbReference type="InterPro" id="IPR050486">
    <property type="entry name" value="Mannose-1P_guanyltransferase"/>
</dbReference>
<evidence type="ECO:0000313" key="7">
    <source>
        <dbReference type="EMBL" id="OAN45550.1"/>
    </source>
</evidence>
<comment type="caution">
    <text evidence="7">The sequence shown here is derived from an EMBL/GenBank/DDBJ whole genome shotgun (WGS) entry which is preliminary data.</text>
</comment>
<dbReference type="RefSeq" id="WP_066787458.1">
    <property type="nucleotide sequence ID" value="NZ_LWQS01000053.1"/>
</dbReference>
<dbReference type="Proteomes" id="UP000078287">
    <property type="component" value="Unassembled WGS sequence"/>
</dbReference>